<reference evidence="2" key="1">
    <citation type="journal article" date="2020" name="Stud. Mycol.">
        <title>101 Dothideomycetes genomes: a test case for predicting lifestyles and emergence of pathogens.</title>
        <authorList>
            <person name="Haridas S."/>
            <person name="Albert R."/>
            <person name="Binder M."/>
            <person name="Bloem J."/>
            <person name="Labutti K."/>
            <person name="Salamov A."/>
            <person name="Andreopoulos B."/>
            <person name="Baker S."/>
            <person name="Barry K."/>
            <person name="Bills G."/>
            <person name="Bluhm B."/>
            <person name="Cannon C."/>
            <person name="Castanera R."/>
            <person name="Culley D."/>
            <person name="Daum C."/>
            <person name="Ezra D."/>
            <person name="Gonzalez J."/>
            <person name="Henrissat B."/>
            <person name="Kuo A."/>
            <person name="Liang C."/>
            <person name="Lipzen A."/>
            <person name="Lutzoni F."/>
            <person name="Magnuson J."/>
            <person name="Mondo S."/>
            <person name="Nolan M."/>
            <person name="Ohm R."/>
            <person name="Pangilinan J."/>
            <person name="Park H.-J."/>
            <person name="Ramirez L."/>
            <person name="Alfaro M."/>
            <person name="Sun H."/>
            <person name="Tritt A."/>
            <person name="Yoshinaga Y."/>
            <person name="Zwiers L.-H."/>
            <person name="Turgeon B."/>
            <person name="Goodwin S."/>
            <person name="Spatafora J."/>
            <person name="Crous P."/>
            <person name="Grigoriev I."/>
        </authorList>
    </citation>
    <scope>NUCLEOTIDE SEQUENCE</scope>
    <source>
        <strain evidence="2">CBS 675.92</strain>
    </source>
</reference>
<feature type="compositionally biased region" description="Pro residues" evidence="1">
    <location>
        <begin position="279"/>
        <end position="291"/>
    </location>
</feature>
<feature type="compositionally biased region" description="Polar residues" evidence="1">
    <location>
        <begin position="178"/>
        <end position="213"/>
    </location>
</feature>
<sequence>MLHPLSTPVDNNRLFHCPSSQDIQQHCVHVFWERGTAPQPSPPSHTHRQERNTLHPNVTSISLAFTSTFSATSALHPLVSRRHGRSRAPTSSPTPVHLDIVSTGLERWKVYIVRLPPPLFLSNGKRTLTTFKNRYLHNPLPSYNFKTSIMADNTSNNNSDARRAQPPSTNPSQPPQAGSGSEAHQTNSNPPSTHITSHTGAPHGTATSSTAPSHQYPRDARTAFTQLPPQWTDPFAATRQAQPGASAPSSGPGLGSLGAWYSVPSVPPPLPNAYTSAPAPAPAQPPFPNLPMPTVDARGRRGAVSGQNPLAPTPPTTPPPPGPAAGTGGAGAPTHHATTPSPRSRVVSAGQPRAGDAPPPAMTEEYAALLWGMRPQHLGWWHEEQRATQGWSAEEREWTEVLAMHVRFGEYRGRGGCGG</sequence>
<organism evidence="2 3">
    <name type="scientific">Byssothecium circinans</name>
    <dbReference type="NCBI Taxonomy" id="147558"/>
    <lineage>
        <taxon>Eukaryota</taxon>
        <taxon>Fungi</taxon>
        <taxon>Dikarya</taxon>
        <taxon>Ascomycota</taxon>
        <taxon>Pezizomycotina</taxon>
        <taxon>Dothideomycetes</taxon>
        <taxon>Pleosporomycetidae</taxon>
        <taxon>Pleosporales</taxon>
        <taxon>Massarineae</taxon>
        <taxon>Massarinaceae</taxon>
        <taxon>Byssothecium</taxon>
    </lineage>
</organism>
<feature type="region of interest" description="Disordered" evidence="1">
    <location>
        <begin position="142"/>
        <end position="217"/>
    </location>
</feature>
<gene>
    <name evidence="2" type="ORF">CC80DRAFT_537078</name>
</gene>
<feature type="compositionally biased region" description="Pro residues" evidence="1">
    <location>
        <begin position="311"/>
        <end position="323"/>
    </location>
</feature>
<dbReference type="Proteomes" id="UP000800035">
    <property type="component" value="Unassembled WGS sequence"/>
</dbReference>
<feature type="compositionally biased region" description="Polar residues" evidence="1">
    <location>
        <begin position="144"/>
        <end position="159"/>
    </location>
</feature>
<evidence type="ECO:0000313" key="2">
    <source>
        <dbReference type="EMBL" id="KAF1954246.1"/>
    </source>
</evidence>
<proteinExistence type="predicted"/>
<dbReference type="EMBL" id="ML977000">
    <property type="protein sequence ID" value="KAF1954246.1"/>
    <property type="molecule type" value="Genomic_DNA"/>
</dbReference>
<dbReference type="AlphaFoldDB" id="A0A6A5TU66"/>
<evidence type="ECO:0000313" key="3">
    <source>
        <dbReference type="Proteomes" id="UP000800035"/>
    </source>
</evidence>
<feature type="region of interest" description="Disordered" evidence="1">
    <location>
        <begin position="275"/>
        <end position="360"/>
    </location>
</feature>
<keyword evidence="3" id="KW-1185">Reference proteome</keyword>
<name>A0A6A5TU66_9PLEO</name>
<evidence type="ECO:0000256" key="1">
    <source>
        <dbReference type="SAM" id="MobiDB-lite"/>
    </source>
</evidence>
<protein>
    <submittedName>
        <fullName evidence="2">Uncharacterized protein</fullName>
    </submittedName>
</protein>
<accession>A0A6A5TU66</accession>